<keyword evidence="2" id="KW-0812">Transmembrane</keyword>
<evidence type="ECO:0000256" key="2">
    <source>
        <dbReference type="SAM" id="Phobius"/>
    </source>
</evidence>
<proteinExistence type="predicted"/>
<dbReference type="AlphaFoldDB" id="A0AAW8QWW3"/>
<dbReference type="GO" id="GO:0043213">
    <property type="term" value="P:bacteriocin transport"/>
    <property type="evidence" value="ECO:0007669"/>
    <property type="project" value="InterPro"/>
</dbReference>
<accession>A0AAW8QWW3</accession>
<dbReference type="SUPFAM" id="SSF74653">
    <property type="entry name" value="TolA/TonB C-terminal domain"/>
    <property type="match status" value="1"/>
</dbReference>
<keyword evidence="2" id="KW-1133">Transmembrane helix</keyword>
<gene>
    <name evidence="3" type="primary">tolA</name>
    <name evidence="3" type="ORF">RM544_00510</name>
</gene>
<organism evidence="3 4">
    <name type="scientific">Brumicola blandensis</name>
    <dbReference type="NCBI Taxonomy" id="3075611"/>
    <lineage>
        <taxon>Bacteria</taxon>
        <taxon>Pseudomonadati</taxon>
        <taxon>Pseudomonadota</taxon>
        <taxon>Gammaproteobacteria</taxon>
        <taxon>Alteromonadales</taxon>
        <taxon>Alteromonadaceae</taxon>
        <taxon>Brumicola</taxon>
    </lineage>
</organism>
<evidence type="ECO:0000313" key="4">
    <source>
        <dbReference type="Proteomes" id="UP001249020"/>
    </source>
</evidence>
<sequence length="278" mass="31750">MTFKETNKSRKPMDLKKKSFLISIGAHLALVISLLVSFQFAAKPVDLATGTKDTKAPVIIEATFIDSNVLEAKKREKQQAEAAAKRKREQEAAQKRRDQQRKKEQQEKADKAKRLKAEQDKKRKEEAARAERELQEKARLAAEKAKQEKAEQERQKKLAEERARQDKALQEQIAQEQAERNERRQRQILSELQIANSKIKARIEQNLIETGNLSGKSCRLKLRIAANGLVLDARKVDGDDALCIALRNAALRAKTLPMPADEDVNKELRDTILRWDNN</sequence>
<dbReference type="Gene3D" id="3.30.1150.10">
    <property type="match status" value="1"/>
</dbReference>
<dbReference type="GO" id="GO:0019534">
    <property type="term" value="F:toxin transmembrane transporter activity"/>
    <property type="evidence" value="ECO:0007669"/>
    <property type="project" value="InterPro"/>
</dbReference>
<reference evidence="3 4" key="1">
    <citation type="submission" date="2023-09" db="EMBL/GenBank/DDBJ databases">
        <authorList>
            <person name="Rey-Velasco X."/>
        </authorList>
    </citation>
    <scope>NUCLEOTIDE SEQUENCE [LARGE SCALE GENOMIC DNA]</scope>
    <source>
        <strain evidence="3 4">W409</strain>
    </source>
</reference>
<protein>
    <submittedName>
        <fullName evidence="3">Cell envelope integrity protein TolA</fullName>
    </submittedName>
</protein>
<dbReference type="EMBL" id="JAVRIE010000001">
    <property type="protein sequence ID" value="MDT0581014.1"/>
    <property type="molecule type" value="Genomic_DNA"/>
</dbReference>
<feature type="compositionally biased region" description="Basic and acidic residues" evidence="1">
    <location>
        <begin position="88"/>
        <end position="169"/>
    </location>
</feature>
<dbReference type="RefSeq" id="WP_311359829.1">
    <property type="nucleotide sequence ID" value="NZ_JAVRIE010000001.1"/>
</dbReference>
<dbReference type="Pfam" id="PF06519">
    <property type="entry name" value="TolA"/>
    <property type="match status" value="1"/>
</dbReference>
<keyword evidence="4" id="KW-1185">Reference proteome</keyword>
<comment type="caution">
    <text evidence="3">The sequence shown here is derived from an EMBL/GenBank/DDBJ whole genome shotgun (WGS) entry which is preliminary data.</text>
</comment>
<dbReference type="GO" id="GO:0016020">
    <property type="term" value="C:membrane"/>
    <property type="evidence" value="ECO:0007669"/>
    <property type="project" value="InterPro"/>
</dbReference>
<feature type="transmembrane region" description="Helical" evidence="2">
    <location>
        <begin position="20"/>
        <end position="42"/>
    </location>
</feature>
<dbReference type="InterPro" id="IPR014161">
    <property type="entry name" value="Tol-Pal_TolA"/>
</dbReference>
<dbReference type="Proteomes" id="UP001249020">
    <property type="component" value="Unassembled WGS sequence"/>
</dbReference>
<keyword evidence="2" id="KW-0472">Membrane</keyword>
<name>A0AAW8QWW3_9ALTE</name>
<evidence type="ECO:0000313" key="3">
    <source>
        <dbReference type="EMBL" id="MDT0581014.1"/>
    </source>
</evidence>
<dbReference type="NCBIfam" id="TIGR02794">
    <property type="entry name" value="tolA_full"/>
    <property type="match status" value="1"/>
</dbReference>
<evidence type="ECO:0000256" key="1">
    <source>
        <dbReference type="SAM" id="MobiDB-lite"/>
    </source>
</evidence>
<feature type="region of interest" description="Disordered" evidence="1">
    <location>
        <begin position="76"/>
        <end position="183"/>
    </location>
</feature>